<evidence type="ECO:0000256" key="2">
    <source>
        <dbReference type="SAM" id="MobiDB-lite"/>
    </source>
</evidence>
<organism evidence="3 4">
    <name type="scientific">Candidatus Methylumidiphilus alinenensis</name>
    <dbReference type="NCBI Taxonomy" id="2202197"/>
    <lineage>
        <taxon>Bacteria</taxon>
        <taxon>Pseudomonadati</taxon>
        <taxon>Pseudomonadota</taxon>
        <taxon>Gammaproteobacteria</taxon>
        <taxon>Methylococcales</taxon>
        <taxon>Candidatus Methylumidiphilus</taxon>
    </lineage>
</organism>
<evidence type="ECO:0000313" key="4">
    <source>
        <dbReference type="Proteomes" id="UP000249396"/>
    </source>
</evidence>
<name>A0A2W4T0D1_9GAMM</name>
<feature type="compositionally biased region" description="Basic and acidic residues" evidence="2">
    <location>
        <begin position="340"/>
        <end position="363"/>
    </location>
</feature>
<dbReference type="Proteomes" id="UP000249396">
    <property type="component" value="Unassembled WGS sequence"/>
</dbReference>
<dbReference type="PANTHER" id="PTHR30203:SF24">
    <property type="entry name" value="BLR4935 PROTEIN"/>
    <property type="match status" value="1"/>
</dbReference>
<feature type="non-terminal residue" evidence="3">
    <location>
        <position position="363"/>
    </location>
</feature>
<feature type="region of interest" description="Disordered" evidence="2">
    <location>
        <begin position="337"/>
        <end position="363"/>
    </location>
</feature>
<dbReference type="GO" id="GO:0015562">
    <property type="term" value="F:efflux transmembrane transporter activity"/>
    <property type="evidence" value="ECO:0007669"/>
    <property type="project" value="InterPro"/>
</dbReference>
<dbReference type="SUPFAM" id="SSF56954">
    <property type="entry name" value="Outer membrane efflux proteins (OEP)"/>
    <property type="match status" value="1"/>
</dbReference>
<protein>
    <submittedName>
        <fullName evidence="3">TolC family protein</fullName>
    </submittedName>
</protein>
<reference evidence="3 4" key="1">
    <citation type="journal article" date="2018" name="Aquat. Microb. Ecol.">
        <title>Gammaproteobacterial methanotrophs dominate.</title>
        <authorList>
            <person name="Rissanen A.J."/>
            <person name="Saarenheimo J."/>
            <person name="Tiirola M."/>
            <person name="Peura S."/>
            <person name="Aalto S.L."/>
            <person name="Karvinen A."/>
            <person name="Nykanen H."/>
        </authorList>
    </citation>
    <scope>NUCLEOTIDE SEQUENCE [LARGE SCALE GENOMIC DNA]</scope>
    <source>
        <strain evidence="3">AMbin10</strain>
    </source>
</reference>
<sequence length="363" mass="40804">MSSLCFFPFRRYGFLAAIAVVFCISLYSSGPLADEPDLSIQQSVEQALSGNPGIAEIKSRAEALAAIPSQEGALPDPTLNFGMLNVPTRSFSLQKEDMTMIEVGLSQTIPFPGKLALKEKAAEHEALAAASSVEDARLRLARDVKKAWWRLFYYDRALNVTEETEKFFQQLIDVAQAKYKTGQGMQQDVFQAQLELSKLKDEKLELTGMRHVENVQLNVLLNRKPETLARIPRQAEIKLPLLTDAGLQEKAMRSNPLFAQHDNMLDAARTKVELANKDYYPDLTLGSSYAFRQNTPEGLTRSDFLSVNLSINLPIYAQQKQAKAVDQRRSELLQKQYSAQDEHNKVHGEIAAKNAEYEHARER</sequence>
<gene>
    <name evidence="3" type="ORF">DM484_12995</name>
</gene>
<dbReference type="AlphaFoldDB" id="A0A2W4T0D1"/>
<dbReference type="InterPro" id="IPR010131">
    <property type="entry name" value="MdtP/NodT-like"/>
</dbReference>
<dbReference type="Pfam" id="PF02321">
    <property type="entry name" value="OEP"/>
    <property type="match status" value="1"/>
</dbReference>
<dbReference type="EMBL" id="QJPH01000321">
    <property type="protein sequence ID" value="PZN78294.1"/>
    <property type="molecule type" value="Genomic_DNA"/>
</dbReference>
<evidence type="ECO:0000313" key="3">
    <source>
        <dbReference type="EMBL" id="PZN78294.1"/>
    </source>
</evidence>
<dbReference type="PANTHER" id="PTHR30203">
    <property type="entry name" value="OUTER MEMBRANE CATION EFFLUX PROTEIN"/>
    <property type="match status" value="1"/>
</dbReference>
<proteinExistence type="inferred from homology"/>
<evidence type="ECO:0000256" key="1">
    <source>
        <dbReference type="ARBA" id="ARBA00007613"/>
    </source>
</evidence>
<comment type="caution">
    <text evidence="3">The sequence shown here is derived from an EMBL/GenBank/DDBJ whole genome shotgun (WGS) entry which is preliminary data.</text>
</comment>
<dbReference type="Gene3D" id="1.20.1600.10">
    <property type="entry name" value="Outer membrane efflux proteins (OEP)"/>
    <property type="match status" value="1"/>
</dbReference>
<accession>A0A2W4T0D1</accession>
<comment type="similarity">
    <text evidence="1">Belongs to the outer membrane factor (OMF) (TC 1.B.17) family.</text>
</comment>
<dbReference type="InterPro" id="IPR003423">
    <property type="entry name" value="OMP_efflux"/>
</dbReference>